<evidence type="ECO:0000256" key="3">
    <source>
        <dbReference type="ARBA" id="ARBA00022475"/>
    </source>
</evidence>
<evidence type="ECO:0000256" key="1">
    <source>
        <dbReference type="ARBA" id="ARBA00004429"/>
    </source>
</evidence>
<feature type="transmembrane region" description="Helical" evidence="7">
    <location>
        <begin position="314"/>
        <end position="340"/>
    </location>
</feature>
<feature type="transmembrane region" description="Helical" evidence="7">
    <location>
        <begin position="167"/>
        <end position="187"/>
    </location>
</feature>
<dbReference type="Proteomes" id="UP000774958">
    <property type="component" value="Unassembled WGS sequence"/>
</dbReference>
<dbReference type="PANTHER" id="PTHR43549">
    <property type="entry name" value="MULTIDRUG RESISTANCE PROTEIN YPNP-RELATED"/>
    <property type="match status" value="1"/>
</dbReference>
<dbReference type="PATRIC" id="fig|652.5.peg.3971"/>
<proteinExistence type="predicted"/>
<organism evidence="8 10">
    <name type="scientific">Aeromonas schubertii</name>
    <dbReference type="NCBI Taxonomy" id="652"/>
    <lineage>
        <taxon>Bacteria</taxon>
        <taxon>Pseudomonadati</taxon>
        <taxon>Pseudomonadota</taxon>
        <taxon>Gammaproteobacteria</taxon>
        <taxon>Aeromonadales</taxon>
        <taxon>Aeromonadaceae</taxon>
        <taxon>Aeromonas</taxon>
    </lineage>
</organism>
<dbReference type="InterPro" id="IPR048279">
    <property type="entry name" value="MdtK-like"/>
</dbReference>
<dbReference type="GO" id="GO:0042910">
    <property type="term" value="F:xenobiotic transmembrane transporter activity"/>
    <property type="evidence" value="ECO:0007669"/>
    <property type="project" value="InterPro"/>
</dbReference>
<dbReference type="InterPro" id="IPR052031">
    <property type="entry name" value="Membrane_Transporter-Flippase"/>
</dbReference>
<dbReference type="KEGG" id="asr:WL1483_1550"/>
<reference evidence="10" key="1">
    <citation type="submission" date="2015-10" db="EMBL/GenBank/DDBJ databases">
        <title>Complete Genome Sequence of Aeromonas schubertii strain WL1483.</title>
        <authorList>
            <person name="Liu L."/>
        </authorList>
    </citation>
    <scope>NUCLEOTIDE SEQUENCE [LARGE SCALE GENOMIC DNA]</scope>
    <source>
        <strain evidence="10">WL1483</strain>
    </source>
</reference>
<evidence type="ECO:0000313" key="10">
    <source>
        <dbReference type="Proteomes" id="UP000058114"/>
    </source>
</evidence>
<keyword evidence="11" id="KW-1185">Reference proteome</keyword>
<dbReference type="Proteomes" id="UP000058114">
    <property type="component" value="Chromosome"/>
</dbReference>
<protein>
    <submittedName>
        <fullName evidence="9">MATE family efflux transporter</fullName>
    </submittedName>
    <submittedName>
        <fullName evidence="8">Multidrug transporter MatE</fullName>
    </submittedName>
</protein>
<evidence type="ECO:0000313" key="8">
    <source>
        <dbReference type="EMBL" id="ALP40969.1"/>
    </source>
</evidence>
<evidence type="ECO:0000313" key="11">
    <source>
        <dbReference type="Proteomes" id="UP000774958"/>
    </source>
</evidence>
<feature type="transmembrane region" description="Helical" evidence="7">
    <location>
        <begin position="96"/>
        <end position="115"/>
    </location>
</feature>
<dbReference type="GO" id="GO:0005886">
    <property type="term" value="C:plasma membrane"/>
    <property type="evidence" value="ECO:0007669"/>
    <property type="project" value="UniProtKB-SubCell"/>
</dbReference>
<dbReference type="PIRSF" id="PIRSF006603">
    <property type="entry name" value="DinF"/>
    <property type="match status" value="1"/>
</dbReference>
<evidence type="ECO:0000256" key="6">
    <source>
        <dbReference type="ARBA" id="ARBA00023136"/>
    </source>
</evidence>
<keyword evidence="4 7" id="KW-0812">Transmembrane</keyword>
<dbReference type="NCBIfam" id="TIGR00797">
    <property type="entry name" value="matE"/>
    <property type="match status" value="1"/>
</dbReference>
<feature type="transmembrane region" description="Helical" evidence="7">
    <location>
        <begin position="285"/>
        <end position="302"/>
    </location>
</feature>
<evidence type="ECO:0000313" key="9">
    <source>
        <dbReference type="EMBL" id="MBZ6066490.1"/>
    </source>
</evidence>
<feature type="transmembrane region" description="Helical" evidence="7">
    <location>
        <begin position="193"/>
        <end position="218"/>
    </location>
</feature>
<evidence type="ECO:0000256" key="2">
    <source>
        <dbReference type="ARBA" id="ARBA00022448"/>
    </source>
</evidence>
<feature type="transmembrane region" description="Helical" evidence="7">
    <location>
        <begin position="388"/>
        <end position="410"/>
    </location>
</feature>
<feature type="transmembrane region" description="Helical" evidence="7">
    <location>
        <begin position="360"/>
        <end position="381"/>
    </location>
</feature>
<evidence type="ECO:0000256" key="4">
    <source>
        <dbReference type="ARBA" id="ARBA00022692"/>
    </source>
</evidence>
<feature type="transmembrane region" description="Helical" evidence="7">
    <location>
        <begin position="50"/>
        <end position="76"/>
    </location>
</feature>
<keyword evidence="5 7" id="KW-1133">Transmembrane helix</keyword>
<dbReference type="EMBL" id="CP013067">
    <property type="protein sequence ID" value="ALP40969.1"/>
    <property type="molecule type" value="Genomic_DNA"/>
</dbReference>
<dbReference type="GO" id="GO:0015297">
    <property type="term" value="F:antiporter activity"/>
    <property type="evidence" value="ECO:0007669"/>
    <property type="project" value="InterPro"/>
</dbReference>
<feature type="transmembrane region" description="Helical" evidence="7">
    <location>
        <begin position="21"/>
        <end position="44"/>
    </location>
</feature>
<dbReference type="PANTHER" id="PTHR43549:SF3">
    <property type="entry name" value="MULTIDRUG RESISTANCE PROTEIN YPNP-RELATED"/>
    <property type="match status" value="1"/>
</dbReference>
<evidence type="ECO:0000256" key="5">
    <source>
        <dbReference type="ARBA" id="ARBA00022989"/>
    </source>
</evidence>
<gene>
    <name evidence="9" type="ORF">LA374_09770</name>
    <name evidence="8" type="ORF">WL1483_1550</name>
</gene>
<dbReference type="EMBL" id="JAIRBT010000011">
    <property type="protein sequence ID" value="MBZ6066490.1"/>
    <property type="molecule type" value="Genomic_DNA"/>
</dbReference>
<keyword evidence="2" id="KW-0813">Transport</keyword>
<keyword evidence="6 7" id="KW-0472">Membrane</keyword>
<reference evidence="8 10" key="2">
    <citation type="journal article" date="2016" name="Genome Announc.">
        <title>Complete Genome Sequence of the Highly Virulent Aeromonas schubertii Strain WL1483, Isolated from Diseased Snakehead Fish (Channa argus) in China.</title>
        <authorList>
            <person name="Liu L."/>
            <person name="Li N."/>
            <person name="Zhang D."/>
            <person name="Fu X."/>
            <person name="Shi C."/>
            <person name="Lin Q."/>
            <person name="Hao G."/>
        </authorList>
    </citation>
    <scope>NUCLEOTIDE SEQUENCE [LARGE SCALE GENOMIC DNA]</scope>
    <source>
        <strain evidence="8 10">WL1483</strain>
    </source>
</reference>
<name>A0A0S2SGZ8_9GAMM</name>
<reference evidence="9 11" key="3">
    <citation type="submission" date="2021-09" db="EMBL/GenBank/DDBJ databases">
        <title>Aeromonas schubertii isolated from Asian sea bass.</title>
        <authorList>
            <person name="Pinpimai K."/>
        </authorList>
    </citation>
    <scope>NUCLEOTIDE SEQUENCE [LARGE SCALE GENOMIC DNA]</scope>
    <source>
        <strain evidence="9 11">CHULA2021a</strain>
    </source>
</reference>
<dbReference type="InterPro" id="IPR002528">
    <property type="entry name" value="MATE_fam"/>
</dbReference>
<evidence type="ECO:0000256" key="7">
    <source>
        <dbReference type="SAM" id="Phobius"/>
    </source>
</evidence>
<dbReference type="AlphaFoldDB" id="A0A0S2SGZ8"/>
<keyword evidence="3" id="KW-1003">Cell membrane</keyword>
<feature type="transmembrane region" description="Helical" evidence="7">
    <location>
        <begin position="416"/>
        <end position="437"/>
    </location>
</feature>
<feature type="transmembrane region" description="Helical" evidence="7">
    <location>
        <begin position="260"/>
        <end position="279"/>
    </location>
</feature>
<dbReference type="Pfam" id="PF01554">
    <property type="entry name" value="MatE"/>
    <property type="match status" value="2"/>
</dbReference>
<accession>A0A0S2SGZ8</accession>
<comment type="subcellular location">
    <subcellularLocation>
        <location evidence="1">Cell inner membrane</location>
        <topology evidence="1">Multi-pass membrane protein</topology>
    </subcellularLocation>
</comment>
<feature type="transmembrane region" description="Helical" evidence="7">
    <location>
        <begin position="135"/>
        <end position="155"/>
    </location>
</feature>
<sequence>MHTPNPLHHAPIPALLARMTGPMIVGIVAILAFNLIDTFFIGLLGTEALAAVSFTFPVTFVVTSLIMGLGAGLSAVLGHTLGQGRHDEAAHFTTDALLLTLLMVSSLSLLGAATIDPLFRLLGASDRLIALIHDYMVIWYLTVPLLALPMVGNAATRATGDTKTPSLVMAVAGLVNGLLDPLLIFGWGPVPALGIKGAAIATSLSWLMAMLVSLRILYRRDRLLLLTLSPWPALKRHWQAVLHVALPAAFTNMLNPLANALLMMIFAGLGTEVVAAYGAASRVEALLLIVMMALSSVLAPFVSQNTGAGNPQRAHAALMLAMRFALLFQLLIYAIIWLLAPWVATLFSTHPVVVETMTRYLHLIPLGYGCQALVMLLASALNGVRASTIALLFNGLRLFGLLLPLAWLGSRQGVEGIFLGILLANLVAGTLAYLFGARRFASLCHRKTP</sequence>